<proteinExistence type="predicted"/>
<feature type="domain" description="Response regulatory" evidence="3">
    <location>
        <begin position="21"/>
        <end position="132"/>
    </location>
</feature>
<reference evidence="5" key="1">
    <citation type="journal article" date="2019" name="Int. J. Syst. Evol. Microbiol.">
        <title>The Global Catalogue of Microorganisms (GCM) 10K type strain sequencing project: providing services to taxonomists for standard genome sequencing and annotation.</title>
        <authorList>
            <consortium name="The Broad Institute Genomics Platform"/>
            <consortium name="The Broad Institute Genome Sequencing Center for Infectious Disease"/>
            <person name="Wu L."/>
            <person name="Ma J."/>
        </authorList>
    </citation>
    <scope>NUCLEOTIDE SEQUENCE [LARGE SCALE GENOMIC DNA]</scope>
    <source>
        <strain evidence="5">CGMCC 1.16275</strain>
    </source>
</reference>
<dbReference type="PANTHER" id="PTHR44591:SF3">
    <property type="entry name" value="RESPONSE REGULATORY DOMAIN-CONTAINING PROTEIN"/>
    <property type="match status" value="1"/>
</dbReference>
<dbReference type="EMBL" id="JBHTCM010000010">
    <property type="protein sequence ID" value="MFC7333610.1"/>
    <property type="molecule type" value="Genomic_DNA"/>
</dbReference>
<dbReference type="PANTHER" id="PTHR44591">
    <property type="entry name" value="STRESS RESPONSE REGULATOR PROTEIN 1"/>
    <property type="match status" value="1"/>
</dbReference>
<evidence type="ECO:0000259" key="3">
    <source>
        <dbReference type="PROSITE" id="PS50110"/>
    </source>
</evidence>
<gene>
    <name evidence="4" type="ORF">ACFQPS_10590</name>
</gene>
<evidence type="ECO:0000256" key="2">
    <source>
        <dbReference type="PROSITE-ProRule" id="PRU00169"/>
    </source>
</evidence>
<dbReference type="SMART" id="SM00448">
    <property type="entry name" value="REC"/>
    <property type="match status" value="1"/>
</dbReference>
<dbReference type="PROSITE" id="PS50110">
    <property type="entry name" value="RESPONSE_REGULATORY"/>
    <property type="match status" value="1"/>
</dbReference>
<sequence>MTPVSRSKHPGGPEPAAARPVALVIEDDGVISLELRLMLARRGWRSMAATNWEEAFLCWRRDRCDLLVVDGSLRDGEDGIALARALTGDRPTPLVFVTAGPERVEDAGLTGVPVVAKPFIAREFLAAVERALAAPAAAGRTARVA</sequence>
<evidence type="ECO:0000313" key="4">
    <source>
        <dbReference type="EMBL" id="MFC7333610.1"/>
    </source>
</evidence>
<name>A0ABW2KW56_9PROT</name>
<accession>A0ABW2KW56</accession>
<keyword evidence="1 2" id="KW-0597">Phosphoprotein</keyword>
<dbReference type="SUPFAM" id="SSF52172">
    <property type="entry name" value="CheY-like"/>
    <property type="match status" value="1"/>
</dbReference>
<organism evidence="4 5">
    <name type="scientific">Rhodocista pekingensis</name>
    <dbReference type="NCBI Taxonomy" id="201185"/>
    <lineage>
        <taxon>Bacteria</taxon>
        <taxon>Pseudomonadati</taxon>
        <taxon>Pseudomonadota</taxon>
        <taxon>Alphaproteobacteria</taxon>
        <taxon>Rhodospirillales</taxon>
        <taxon>Azospirillaceae</taxon>
        <taxon>Rhodocista</taxon>
    </lineage>
</organism>
<dbReference type="RefSeq" id="WP_377358796.1">
    <property type="nucleotide sequence ID" value="NZ_JBHTCM010000010.1"/>
</dbReference>
<dbReference type="Proteomes" id="UP001596456">
    <property type="component" value="Unassembled WGS sequence"/>
</dbReference>
<evidence type="ECO:0000256" key="1">
    <source>
        <dbReference type="ARBA" id="ARBA00022553"/>
    </source>
</evidence>
<dbReference type="InterPro" id="IPR011006">
    <property type="entry name" value="CheY-like_superfamily"/>
</dbReference>
<feature type="modified residue" description="4-aspartylphosphate" evidence="2">
    <location>
        <position position="70"/>
    </location>
</feature>
<dbReference type="InterPro" id="IPR050595">
    <property type="entry name" value="Bact_response_regulator"/>
</dbReference>
<dbReference type="Pfam" id="PF00072">
    <property type="entry name" value="Response_reg"/>
    <property type="match status" value="1"/>
</dbReference>
<protein>
    <submittedName>
        <fullName evidence="4">Response regulator</fullName>
    </submittedName>
</protein>
<dbReference type="Gene3D" id="3.40.50.2300">
    <property type="match status" value="1"/>
</dbReference>
<evidence type="ECO:0000313" key="5">
    <source>
        <dbReference type="Proteomes" id="UP001596456"/>
    </source>
</evidence>
<keyword evidence="5" id="KW-1185">Reference proteome</keyword>
<dbReference type="InterPro" id="IPR001789">
    <property type="entry name" value="Sig_transdc_resp-reg_receiver"/>
</dbReference>
<comment type="caution">
    <text evidence="4">The sequence shown here is derived from an EMBL/GenBank/DDBJ whole genome shotgun (WGS) entry which is preliminary data.</text>
</comment>